<feature type="transmembrane region" description="Helical" evidence="1">
    <location>
        <begin position="55"/>
        <end position="79"/>
    </location>
</feature>
<evidence type="ECO:0000313" key="2">
    <source>
        <dbReference type="EMBL" id="KWZ31026.1"/>
    </source>
</evidence>
<organism evidence="2 3">
    <name type="scientific">Burkholderia anthina</name>
    <dbReference type="NCBI Taxonomy" id="179879"/>
    <lineage>
        <taxon>Bacteria</taxon>
        <taxon>Pseudomonadati</taxon>
        <taxon>Pseudomonadota</taxon>
        <taxon>Betaproteobacteria</taxon>
        <taxon>Burkholderiales</taxon>
        <taxon>Burkholderiaceae</taxon>
        <taxon>Burkholderia</taxon>
        <taxon>Burkholderia cepacia complex</taxon>
    </lineage>
</organism>
<accession>A0AAW3PR65</accession>
<dbReference type="AlphaFoldDB" id="A0AAW3PR65"/>
<name>A0AAW3PR65_9BURK</name>
<dbReference type="RefSeq" id="WP_060967724.1">
    <property type="nucleotide sequence ID" value="NZ_LNJP01000003.1"/>
</dbReference>
<feature type="transmembrane region" description="Helical" evidence="1">
    <location>
        <begin position="24"/>
        <end position="43"/>
    </location>
</feature>
<feature type="transmembrane region" description="Helical" evidence="1">
    <location>
        <begin position="99"/>
        <end position="123"/>
    </location>
</feature>
<comment type="caution">
    <text evidence="2">The sequence shown here is derived from an EMBL/GenBank/DDBJ whole genome shotgun (WGS) entry which is preliminary data.</text>
</comment>
<reference evidence="2 3" key="1">
    <citation type="submission" date="2015-11" db="EMBL/GenBank/DDBJ databases">
        <authorList>
            <person name="Sahl J."/>
            <person name="Wagner D."/>
            <person name="Keim P."/>
        </authorList>
    </citation>
    <scope>NUCLEOTIDE SEQUENCE [LARGE SCALE GENOMIC DNA]</scope>
    <source>
        <strain evidence="2 3">AZ-4-2-10-S1-D7</strain>
    </source>
</reference>
<keyword evidence="1" id="KW-0472">Membrane</keyword>
<protein>
    <submittedName>
        <fullName evidence="2">Uncharacterized protein</fullName>
    </submittedName>
</protein>
<proteinExistence type="predicted"/>
<gene>
    <name evidence="2" type="ORF">WS64_22140</name>
</gene>
<evidence type="ECO:0000313" key="3">
    <source>
        <dbReference type="Proteomes" id="UP000070434"/>
    </source>
</evidence>
<sequence>MGNTFDEDHQIETYKSMVTISVEVFKYLALLNGGAAAGMLAIFDRLSKVIPLCALKVSLMCFVVGLLFTGIAVFCSYWTQNTLFNEGFQRLPKGKHVRFLRTATATCVLSLLAFCIGASIGVLNARPSL</sequence>
<keyword evidence="1" id="KW-0812">Transmembrane</keyword>
<dbReference type="EMBL" id="LNJP01000003">
    <property type="protein sequence ID" value="KWZ31026.1"/>
    <property type="molecule type" value="Genomic_DNA"/>
</dbReference>
<keyword evidence="1" id="KW-1133">Transmembrane helix</keyword>
<evidence type="ECO:0000256" key="1">
    <source>
        <dbReference type="SAM" id="Phobius"/>
    </source>
</evidence>
<dbReference type="Proteomes" id="UP000070434">
    <property type="component" value="Unassembled WGS sequence"/>
</dbReference>